<keyword evidence="8" id="KW-1185">Reference proteome</keyword>
<dbReference type="PANTHER" id="PTHR24185:SF1">
    <property type="entry name" value="CALCIUM-INDEPENDENT PHOSPHOLIPASE A2-GAMMA"/>
    <property type="match status" value="1"/>
</dbReference>
<dbReference type="CDD" id="cd07211">
    <property type="entry name" value="Pat_PNPLA8"/>
    <property type="match status" value="1"/>
</dbReference>
<evidence type="ECO:0000256" key="3">
    <source>
        <dbReference type="ARBA" id="ARBA00023098"/>
    </source>
</evidence>
<name>A0AA88NHV9_CHASR</name>
<evidence type="ECO:0000259" key="6">
    <source>
        <dbReference type="PROSITE" id="PS51635"/>
    </source>
</evidence>
<dbReference type="GO" id="GO:0016042">
    <property type="term" value="P:lipid catabolic process"/>
    <property type="evidence" value="ECO:0007669"/>
    <property type="project" value="UniProtKB-UniRule"/>
</dbReference>
<feature type="compositionally biased region" description="Basic and acidic residues" evidence="5">
    <location>
        <begin position="63"/>
        <end position="83"/>
    </location>
</feature>
<feature type="region of interest" description="Disordered" evidence="5">
    <location>
        <begin position="277"/>
        <end position="313"/>
    </location>
</feature>
<dbReference type="InterPro" id="IPR045217">
    <property type="entry name" value="PNPLA8-like"/>
</dbReference>
<comment type="caution">
    <text evidence="7">The sequence shown here is derived from an EMBL/GenBank/DDBJ whole genome shotgun (WGS) entry which is preliminary data.</text>
</comment>
<keyword evidence="3 4" id="KW-0443">Lipid metabolism</keyword>
<keyword evidence="2 4" id="KW-0442">Lipid degradation</keyword>
<feature type="compositionally biased region" description="Basic and acidic residues" evidence="5">
    <location>
        <begin position="45"/>
        <end position="55"/>
    </location>
</feature>
<evidence type="ECO:0000256" key="2">
    <source>
        <dbReference type="ARBA" id="ARBA00022963"/>
    </source>
</evidence>
<feature type="region of interest" description="Disordered" evidence="5">
    <location>
        <begin position="156"/>
        <end position="182"/>
    </location>
</feature>
<dbReference type="EMBL" id="JAUPFM010000002">
    <property type="protein sequence ID" value="KAK2858907.1"/>
    <property type="molecule type" value="Genomic_DNA"/>
</dbReference>
<keyword evidence="1 4" id="KW-0378">Hydrolase</keyword>
<sequence>MSRIRTTLDSVTKAVCSTDIISRFSRLKPGSSSVDRTHAEKIVVKAETLPSKDTDTGLPSETTMKKEEEDEKTTAEKESDKRQQQFTEKTLIATTKPASSLALAANVSVSSSSSAVAKQTMQLFPPTGLSTNMDETYTSLAQHINSYFGTSIQGEEGDKRQLQEHGGADDPSSKVVPHTVPLETRDHVPVLSPVAEAKSIKAPTSAPAPPCPSEKHSPPVEIPSSDTPATAGAIQPITVPTTSTKKGFTHYLSYPRPSVQAFVGSYIAPLVPKFKGDSKGIPEEKDKPLATAAKEESTVDKTDEKSDNEEEKADKVKQQLLIQREKIIARVSVDNRTRALVKGLQRVTDAKLLTTRVEELSYHLLEFPETRGVAVKESVLPCLLRLRQARDIPLQAAVREALALVGYNEPVKGRGIRVLAIDGGGTRGLLALQTLHKLQSLTGKRIHQLFDYICGVSTGAILAFMLGIFQIPLEECEEMYRKLGSDVFKQNVIVGTVKMGWSHAFYDSEIWESILKERMGDGRMIETARDPNCPKVSAVSTLVNRGLPLKAYVFRNYRLMPGVRSHYLGDCKHKMWQAIRASSAAPGYFQEFVLGKDLHQDGGLLINNPTALAIHECKCLWPNTPLQCVLSLGTGRYETVSKNNTTYTSLKTKLTNVISSATDTEEVHTMLDALLPPDTYFRFNPYMSEDVPLNESRVEKLNFLKSEGERYLERNEAKLRKAAVVLGQEKSIIQRLDEWAKLKADIINTHSRTGGEGPRRSAADDLTHRKTQTGAELESSKCGSILFCTFSP</sequence>
<dbReference type="GO" id="GO:0016020">
    <property type="term" value="C:membrane"/>
    <property type="evidence" value="ECO:0007669"/>
    <property type="project" value="TreeGrafter"/>
</dbReference>
<organism evidence="7 8">
    <name type="scientific">Channa striata</name>
    <name type="common">Snakehead murrel</name>
    <name type="synonym">Ophicephalus striatus</name>
    <dbReference type="NCBI Taxonomy" id="64152"/>
    <lineage>
        <taxon>Eukaryota</taxon>
        <taxon>Metazoa</taxon>
        <taxon>Chordata</taxon>
        <taxon>Craniata</taxon>
        <taxon>Vertebrata</taxon>
        <taxon>Euteleostomi</taxon>
        <taxon>Actinopterygii</taxon>
        <taxon>Neopterygii</taxon>
        <taxon>Teleostei</taxon>
        <taxon>Neoteleostei</taxon>
        <taxon>Acanthomorphata</taxon>
        <taxon>Anabantaria</taxon>
        <taxon>Anabantiformes</taxon>
        <taxon>Channoidei</taxon>
        <taxon>Channidae</taxon>
        <taxon>Channa</taxon>
    </lineage>
</organism>
<gene>
    <name evidence="7" type="ORF">Q5P01_003527</name>
</gene>
<feature type="compositionally biased region" description="Basic and acidic residues" evidence="5">
    <location>
        <begin position="757"/>
        <end position="768"/>
    </location>
</feature>
<dbReference type="AlphaFoldDB" id="A0AA88NHV9"/>
<dbReference type="PANTHER" id="PTHR24185">
    <property type="entry name" value="CALCIUM-INDEPENDENT PHOSPHOLIPASE A2-GAMMA"/>
    <property type="match status" value="1"/>
</dbReference>
<feature type="region of interest" description="Disordered" evidence="5">
    <location>
        <begin position="198"/>
        <end position="232"/>
    </location>
</feature>
<dbReference type="GO" id="GO:0019369">
    <property type="term" value="P:arachidonate metabolic process"/>
    <property type="evidence" value="ECO:0007669"/>
    <property type="project" value="TreeGrafter"/>
</dbReference>
<feature type="compositionally biased region" description="Basic and acidic residues" evidence="5">
    <location>
        <begin position="277"/>
        <end position="305"/>
    </location>
</feature>
<proteinExistence type="predicted"/>
<dbReference type="SUPFAM" id="SSF52151">
    <property type="entry name" value="FabD/lysophospholipase-like"/>
    <property type="match status" value="1"/>
</dbReference>
<dbReference type="InterPro" id="IPR016035">
    <property type="entry name" value="Acyl_Trfase/lysoPLipase"/>
</dbReference>
<evidence type="ECO:0000256" key="5">
    <source>
        <dbReference type="SAM" id="MobiDB-lite"/>
    </source>
</evidence>
<dbReference type="PROSITE" id="PS51635">
    <property type="entry name" value="PNPLA"/>
    <property type="match status" value="1"/>
</dbReference>
<evidence type="ECO:0000313" key="8">
    <source>
        <dbReference type="Proteomes" id="UP001187415"/>
    </source>
</evidence>
<feature type="region of interest" description="Disordered" evidence="5">
    <location>
        <begin position="45"/>
        <end position="85"/>
    </location>
</feature>
<dbReference type="Gene3D" id="3.40.1090.10">
    <property type="entry name" value="Cytosolic phospholipase A2 catalytic domain"/>
    <property type="match status" value="1"/>
</dbReference>
<evidence type="ECO:0000313" key="7">
    <source>
        <dbReference type="EMBL" id="KAK2858907.1"/>
    </source>
</evidence>
<feature type="short sequence motif" description="GXSXG" evidence="4">
    <location>
        <begin position="455"/>
        <end position="459"/>
    </location>
</feature>
<dbReference type="Proteomes" id="UP001187415">
    <property type="component" value="Unassembled WGS sequence"/>
</dbReference>
<reference evidence="7" key="1">
    <citation type="submission" date="2023-07" db="EMBL/GenBank/DDBJ databases">
        <title>Chromosome-level Genome Assembly of Striped Snakehead (Channa striata).</title>
        <authorList>
            <person name="Liu H."/>
        </authorList>
    </citation>
    <scope>NUCLEOTIDE SEQUENCE</scope>
    <source>
        <strain evidence="7">Gz</strain>
        <tissue evidence="7">Muscle</tissue>
    </source>
</reference>
<evidence type="ECO:0000256" key="1">
    <source>
        <dbReference type="ARBA" id="ARBA00022801"/>
    </source>
</evidence>
<evidence type="ECO:0000256" key="4">
    <source>
        <dbReference type="PROSITE-ProRule" id="PRU01161"/>
    </source>
</evidence>
<feature type="active site" description="Proton acceptor" evidence="4">
    <location>
        <position position="601"/>
    </location>
</feature>
<feature type="region of interest" description="Disordered" evidence="5">
    <location>
        <begin position="750"/>
        <end position="774"/>
    </location>
</feature>
<feature type="active site" description="Nucleophile" evidence="4">
    <location>
        <position position="457"/>
    </location>
</feature>
<dbReference type="Pfam" id="PF01734">
    <property type="entry name" value="Patatin"/>
    <property type="match status" value="1"/>
</dbReference>
<feature type="short sequence motif" description="DGA/G" evidence="4">
    <location>
        <begin position="601"/>
        <end position="603"/>
    </location>
</feature>
<feature type="domain" description="PNPLA" evidence="6">
    <location>
        <begin position="419"/>
        <end position="614"/>
    </location>
</feature>
<dbReference type="InterPro" id="IPR002641">
    <property type="entry name" value="PNPLA_dom"/>
</dbReference>
<feature type="compositionally biased region" description="Basic and acidic residues" evidence="5">
    <location>
        <begin position="156"/>
        <end position="172"/>
    </location>
</feature>
<protein>
    <recommendedName>
        <fullName evidence="6">PNPLA domain-containing protein</fullName>
    </recommendedName>
</protein>
<accession>A0AA88NHV9</accession>
<feature type="short sequence motif" description="GXGXXG" evidence="4">
    <location>
        <begin position="423"/>
        <end position="428"/>
    </location>
</feature>
<dbReference type="GO" id="GO:0047499">
    <property type="term" value="F:calcium-independent phospholipase A2 activity"/>
    <property type="evidence" value="ECO:0007669"/>
    <property type="project" value="TreeGrafter"/>
</dbReference>